<evidence type="ECO:0000259" key="1">
    <source>
        <dbReference type="Pfam" id="PF00534"/>
    </source>
</evidence>
<protein>
    <recommendedName>
        <fullName evidence="1">Glycosyl transferase family 1 domain-containing protein</fullName>
    </recommendedName>
</protein>
<gene>
    <name evidence="2" type="ORF">KCTCHS21_11680</name>
</gene>
<dbReference type="AlphaFoldDB" id="A0A3T1D176"/>
<dbReference type="Gene3D" id="3.40.50.2000">
    <property type="entry name" value="Glycogen Phosphorylase B"/>
    <property type="match status" value="2"/>
</dbReference>
<dbReference type="RefSeq" id="WP_130605803.1">
    <property type="nucleotide sequence ID" value="NZ_AP019400.1"/>
</dbReference>
<accession>A0A3T1D176</accession>
<name>A0A3T1D176_9BACL</name>
<keyword evidence="3" id="KW-1185">Reference proteome</keyword>
<sequence>MMNVLFITNIPSPYRVEFFNELGKHCNLTVWFEAESESNRQWNVNKQNMNFTSVFLKGITVGLDKHVNWSIIKQLKQSKFDIYILGCYSSPTEMAAIRWLKSNNVPFLLNSDGGFVAQENKWKYRLKKYFISSATGWLSSGKHCTEYFVHYGADPKLIYEYPFSSLAYTEDELRPMQPSRLHAFKLKERLKQKVIVSIGQFIPRKGFSELIESFPLLDDGNTTLVIIGGGPLKEQYQIIIKELRLKNVILKEFMSREQLIEFYKATDVFVLPTRYDVWGLVINEAISFGLPVVTTTGAGAAYSLIENGGNGFIVDVSDTNGLVMKCKFLLDNDDIRSEFGAASLEVSQSYTIEKMAEKHLEWFDTFLAASKEQENKELIG</sequence>
<dbReference type="InterPro" id="IPR001296">
    <property type="entry name" value="Glyco_trans_1"/>
</dbReference>
<feature type="domain" description="Glycosyl transferase family 1" evidence="1">
    <location>
        <begin position="183"/>
        <end position="342"/>
    </location>
</feature>
<dbReference type="GO" id="GO:0016757">
    <property type="term" value="F:glycosyltransferase activity"/>
    <property type="evidence" value="ECO:0007669"/>
    <property type="project" value="InterPro"/>
</dbReference>
<dbReference type="PANTHER" id="PTHR45947">
    <property type="entry name" value="SULFOQUINOVOSYL TRANSFERASE SQD2"/>
    <property type="match status" value="1"/>
</dbReference>
<dbReference type="EMBL" id="AP019400">
    <property type="protein sequence ID" value="BBI31769.1"/>
    <property type="molecule type" value="Genomic_DNA"/>
</dbReference>
<dbReference type="InterPro" id="IPR050194">
    <property type="entry name" value="Glycosyltransferase_grp1"/>
</dbReference>
<evidence type="ECO:0000313" key="3">
    <source>
        <dbReference type="Proteomes" id="UP000289856"/>
    </source>
</evidence>
<dbReference type="CDD" id="cd03801">
    <property type="entry name" value="GT4_PimA-like"/>
    <property type="match status" value="1"/>
</dbReference>
<dbReference type="PANTHER" id="PTHR45947:SF3">
    <property type="entry name" value="SULFOQUINOVOSYL TRANSFERASE SQD2"/>
    <property type="match status" value="1"/>
</dbReference>
<dbReference type="Proteomes" id="UP000289856">
    <property type="component" value="Chromosome"/>
</dbReference>
<organism evidence="2 3">
    <name type="scientific">Cohnella abietis</name>
    <dbReference type="NCBI Taxonomy" id="2507935"/>
    <lineage>
        <taxon>Bacteria</taxon>
        <taxon>Bacillati</taxon>
        <taxon>Bacillota</taxon>
        <taxon>Bacilli</taxon>
        <taxon>Bacillales</taxon>
        <taxon>Paenibacillaceae</taxon>
        <taxon>Cohnella</taxon>
    </lineage>
</organism>
<dbReference type="SUPFAM" id="SSF53756">
    <property type="entry name" value="UDP-Glycosyltransferase/glycogen phosphorylase"/>
    <property type="match status" value="1"/>
</dbReference>
<dbReference type="KEGG" id="cohn:KCTCHS21_11680"/>
<reference evidence="2 3" key="1">
    <citation type="submission" date="2019-01" db="EMBL/GenBank/DDBJ databases">
        <title>Complete genome sequence of Cohnella hallensis HS21 isolated from Korean fir (Abies koreana) rhizospheric soil.</title>
        <authorList>
            <person name="Jiang L."/>
            <person name="Kang S.W."/>
            <person name="Kim S."/>
            <person name="Jung J."/>
            <person name="Kim C.Y."/>
            <person name="Kim D.H."/>
            <person name="Kim S.W."/>
            <person name="Lee J."/>
        </authorList>
    </citation>
    <scope>NUCLEOTIDE SEQUENCE [LARGE SCALE GENOMIC DNA]</scope>
    <source>
        <strain evidence="2 3">HS21</strain>
    </source>
</reference>
<proteinExistence type="predicted"/>
<dbReference type="Pfam" id="PF00534">
    <property type="entry name" value="Glycos_transf_1"/>
    <property type="match status" value="1"/>
</dbReference>
<dbReference type="OrthoDB" id="9795068at2"/>
<evidence type="ECO:0000313" key="2">
    <source>
        <dbReference type="EMBL" id="BBI31769.1"/>
    </source>
</evidence>